<evidence type="ECO:0000256" key="4">
    <source>
        <dbReference type="ARBA" id="ARBA00022729"/>
    </source>
</evidence>
<feature type="non-terminal residue" evidence="10">
    <location>
        <position position="1"/>
    </location>
</feature>
<keyword evidence="3" id="KW-0812">Transmembrane</keyword>
<sequence>PKSGPNITQINAISSTSIAVTWGEVPPEDTNGNITHYFVCYKPQTSSNDICSVTKRLNDVNNRSTVLNGLNEFTTYSVAIQAATSKGNGTHGAITNVITLQD</sequence>
<feature type="non-terminal residue" evidence="10">
    <location>
        <position position="102"/>
    </location>
</feature>
<dbReference type="PROSITE" id="PS50853">
    <property type="entry name" value="FN3"/>
    <property type="match status" value="1"/>
</dbReference>
<evidence type="ECO:0000256" key="8">
    <source>
        <dbReference type="ARBA" id="ARBA00023170"/>
    </source>
</evidence>
<evidence type="ECO:0000256" key="5">
    <source>
        <dbReference type="ARBA" id="ARBA00022737"/>
    </source>
</evidence>
<evidence type="ECO:0000256" key="9">
    <source>
        <dbReference type="ARBA" id="ARBA00023180"/>
    </source>
</evidence>
<evidence type="ECO:0000313" key="11">
    <source>
        <dbReference type="Proteomes" id="UP001152795"/>
    </source>
</evidence>
<proteinExistence type="inferred from homology"/>
<gene>
    <name evidence="10" type="ORF">PACLA_8A076935</name>
</gene>
<organism evidence="10 11">
    <name type="scientific">Paramuricea clavata</name>
    <name type="common">Red gorgonian</name>
    <name type="synonym">Violescent sea-whip</name>
    <dbReference type="NCBI Taxonomy" id="317549"/>
    <lineage>
        <taxon>Eukaryota</taxon>
        <taxon>Metazoa</taxon>
        <taxon>Cnidaria</taxon>
        <taxon>Anthozoa</taxon>
        <taxon>Octocorallia</taxon>
        <taxon>Malacalcyonacea</taxon>
        <taxon>Plexauridae</taxon>
        <taxon>Paramuricea</taxon>
    </lineage>
</organism>
<protein>
    <submittedName>
        <fullName evidence="10">Phosphatidylinositol phosphatase PTPRQ-like isoform X17</fullName>
    </submittedName>
</protein>
<keyword evidence="11" id="KW-1185">Reference proteome</keyword>
<dbReference type="PANTHER" id="PTHR48423">
    <property type="entry name" value="INTERLEUKIN-27 RECEPTOR SUBUNIT ALPHA"/>
    <property type="match status" value="1"/>
</dbReference>
<dbReference type="Gene3D" id="2.60.40.10">
    <property type="entry name" value="Immunoglobulins"/>
    <property type="match status" value="1"/>
</dbReference>
<comment type="subcellular location">
    <subcellularLocation>
        <location evidence="1">Membrane</location>
        <topology evidence="1">Single-pass type I membrane protein</topology>
    </subcellularLocation>
</comment>
<keyword evidence="7" id="KW-0472">Membrane</keyword>
<evidence type="ECO:0000256" key="7">
    <source>
        <dbReference type="ARBA" id="ARBA00023136"/>
    </source>
</evidence>
<dbReference type="SMART" id="SM00060">
    <property type="entry name" value="FN3"/>
    <property type="match status" value="1"/>
</dbReference>
<dbReference type="EMBL" id="CACRXK020041325">
    <property type="protein sequence ID" value="CAB4045710.1"/>
    <property type="molecule type" value="Genomic_DNA"/>
</dbReference>
<comment type="caution">
    <text evidence="10">The sequence shown here is derived from an EMBL/GenBank/DDBJ whole genome shotgun (WGS) entry which is preliminary data.</text>
</comment>
<dbReference type="SUPFAM" id="SSF49265">
    <property type="entry name" value="Fibronectin type III"/>
    <property type="match status" value="1"/>
</dbReference>
<dbReference type="InterPro" id="IPR003961">
    <property type="entry name" value="FN3_dom"/>
</dbReference>
<dbReference type="AlphaFoldDB" id="A0A6S7KUC1"/>
<evidence type="ECO:0000256" key="1">
    <source>
        <dbReference type="ARBA" id="ARBA00004479"/>
    </source>
</evidence>
<dbReference type="Proteomes" id="UP001152795">
    <property type="component" value="Unassembled WGS sequence"/>
</dbReference>
<name>A0A6S7KUC1_PARCT</name>
<dbReference type="CDD" id="cd00063">
    <property type="entry name" value="FN3"/>
    <property type="match status" value="1"/>
</dbReference>
<dbReference type="InterPro" id="IPR013783">
    <property type="entry name" value="Ig-like_fold"/>
</dbReference>
<dbReference type="OrthoDB" id="5988507at2759"/>
<dbReference type="PANTHER" id="PTHR48423:SF1">
    <property type="entry name" value="INTERLEUKIN-27 RECEPTOR SUBUNIT ALPHA"/>
    <property type="match status" value="1"/>
</dbReference>
<comment type="similarity">
    <text evidence="2">Belongs to the type I cytokine receptor family. Type 2 subfamily.</text>
</comment>
<dbReference type="InterPro" id="IPR052672">
    <property type="entry name" value="Type1_Cytokine_Rcpt_Type2"/>
</dbReference>
<evidence type="ECO:0000256" key="2">
    <source>
        <dbReference type="ARBA" id="ARBA00008921"/>
    </source>
</evidence>
<dbReference type="InterPro" id="IPR036116">
    <property type="entry name" value="FN3_sf"/>
</dbReference>
<keyword evidence="4" id="KW-0732">Signal</keyword>
<evidence type="ECO:0000313" key="10">
    <source>
        <dbReference type="EMBL" id="CAB4045710.1"/>
    </source>
</evidence>
<dbReference type="Pfam" id="PF00041">
    <property type="entry name" value="fn3"/>
    <property type="match status" value="1"/>
</dbReference>
<accession>A0A6S7KUC1</accession>
<keyword evidence="6" id="KW-1133">Transmembrane helix</keyword>
<keyword evidence="8" id="KW-0675">Receptor</keyword>
<keyword evidence="5" id="KW-0677">Repeat</keyword>
<evidence type="ECO:0000256" key="6">
    <source>
        <dbReference type="ARBA" id="ARBA00022989"/>
    </source>
</evidence>
<dbReference type="FunFam" id="2.60.40.10:FF:000028">
    <property type="entry name" value="Neuronal cell adhesion molecule"/>
    <property type="match status" value="1"/>
</dbReference>
<evidence type="ECO:0000256" key="3">
    <source>
        <dbReference type="ARBA" id="ARBA00022692"/>
    </source>
</evidence>
<dbReference type="GO" id="GO:0005886">
    <property type="term" value="C:plasma membrane"/>
    <property type="evidence" value="ECO:0007669"/>
    <property type="project" value="UniProtKB-ARBA"/>
</dbReference>
<keyword evidence="9" id="KW-0325">Glycoprotein</keyword>
<reference evidence="10" key="1">
    <citation type="submission" date="2020-04" db="EMBL/GenBank/DDBJ databases">
        <authorList>
            <person name="Alioto T."/>
            <person name="Alioto T."/>
            <person name="Gomez Garrido J."/>
        </authorList>
    </citation>
    <scope>NUCLEOTIDE SEQUENCE</scope>
    <source>
        <strain evidence="10">A484AB</strain>
    </source>
</reference>